<evidence type="ECO:0000313" key="1">
    <source>
        <dbReference type="EMBL" id="SFP83276.1"/>
    </source>
</evidence>
<reference evidence="2" key="1">
    <citation type="submission" date="2016-10" db="EMBL/GenBank/DDBJ databases">
        <authorList>
            <person name="Varghese N."/>
            <person name="Submissions S."/>
        </authorList>
    </citation>
    <scope>NUCLEOTIDE SEQUENCE [LARGE SCALE GENOMIC DNA]</scope>
    <source>
        <strain evidence="2">OR362-8,ATCC BAA-1266,JCM 13504</strain>
    </source>
</reference>
<name>A0A1I5TLR4_HYMAR</name>
<dbReference type="AlphaFoldDB" id="A0A1I5TLR4"/>
<proteinExistence type="predicted"/>
<dbReference type="Proteomes" id="UP000199029">
    <property type="component" value="Unassembled WGS sequence"/>
</dbReference>
<evidence type="ECO:0000313" key="2">
    <source>
        <dbReference type="Proteomes" id="UP000199029"/>
    </source>
</evidence>
<keyword evidence="2" id="KW-1185">Reference proteome</keyword>
<dbReference type="EMBL" id="FOXS01000001">
    <property type="protein sequence ID" value="SFP83276.1"/>
    <property type="molecule type" value="Genomic_DNA"/>
</dbReference>
<sequence length="103" mass="11025">MLQDTDSNNKGSFSTGPAGVFAAVEHRGQQLTVVKLQETSVRQPAALEPFLRERLGLPADALLLVLPSEGAPLLGQGPAEQLYNDFLSTNTAAVVEQPWQPLT</sequence>
<gene>
    <name evidence="1" type="ORF">SAMN04515668_0502</name>
</gene>
<accession>A0A1I5TLR4</accession>
<protein>
    <submittedName>
        <fullName evidence="1">Uncharacterized protein</fullName>
    </submittedName>
</protein>
<dbReference type="OrthoDB" id="886366at2"/>
<dbReference type="RefSeq" id="WP_092668604.1">
    <property type="nucleotide sequence ID" value="NZ_FOXS01000001.1"/>
</dbReference>
<organism evidence="1 2">
    <name type="scientific">Hymenobacter arizonensis</name>
    <name type="common">Siccationidurans arizonensis</name>
    <dbReference type="NCBI Taxonomy" id="1227077"/>
    <lineage>
        <taxon>Bacteria</taxon>
        <taxon>Pseudomonadati</taxon>
        <taxon>Bacteroidota</taxon>
        <taxon>Cytophagia</taxon>
        <taxon>Cytophagales</taxon>
        <taxon>Hymenobacteraceae</taxon>
        <taxon>Hymenobacter</taxon>
    </lineage>
</organism>